<dbReference type="PROSITE" id="PS00913">
    <property type="entry name" value="ADH_IRON_1"/>
    <property type="match status" value="1"/>
</dbReference>
<dbReference type="RefSeq" id="WP_073475035.1">
    <property type="nucleotide sequence ID" value="NZ_FQZU01000008.1"/>
</dbReference>
<evidence type="ECO:0000259" key="7">
    <source>
        <dbReference type="Pfam" id="PF25137"/>
    </source>
</evidence>
<feature type="domain" description="Fe-containing alcohol dehydrogenase-like C-terminal" evidence="7">
    <location>
        <begin position="689"/>
        <end position="884"/>
    </location>
</feature>
<evidence type="ECO:0000313" key="8">
    <source>
        <dbReference type="EMBL" id="SHJ50414.1"/>
    </source>
</evidence>
<dbReference type="SUPFAM" id="SSF53720">
    <property type="entry name" value="ALDH-like"/>
    <property type="match status" value="1"/>
</dbReference>
<dbReference type="GO" id="GO:0046872">
    <property type="term" value="F:metal ion binding"/>
    <property type="evidence" value="ECO:0007669"/>
    <property type="project" value="InterPro"/>
</dbReference>
<dbReference type="Gene3D" id="3.40.605.10">
    <property type="entry name" value="Aldehyde Dehydrogenase, Chain A, domain 1"/>
    <property type="match status" value="1"/>
</dbReference>
<dbReference type="Pfam" id="PF00171">
    <property type="entry name" value="Aldedh"/>
    <property type="match status" value="1"/>
</dbReference>
<evidence type="ECO:0000256" key="3">
    <source>
        <dbReference type="ARBA" id="ARBA00023002"/>
    </source>
</evidence>
<evidence type="ECO:0000256" key="4">
    <source>
        <dbReference type="PROSITE-ProRule" id="PRU10007"/>
    </source>
</evidence>
<feature type="domain" description="Aldehyde dehydrogenase" evidence="5">
    <location>
        <begin position="12"/>
        <end position="481"/>
    </location>
</feature>
<dbReference type="InterPro" id="IPR015590">
    <property type="entry name" value="Aldehyde_DH_dom"/>
</dbReference>
<evidence type="ECO:0000259" key="5">
    <source>
        <dbReference type="Pfam" id="PF00171"/>
    </source>
</evidence>
<dbReference type="FunFam" id="3.40.50.1970:FF:000003">
    <property type="entry name" value="Alcohol dehydrogenase, iron-containing"/>
    <property type="match status" value="1"/>
</dbReference>
<evidence type="ECO:0000259" key="6">
    <source>
        <dbReference type="Pfam" id="PF00465"/>
    </source>
</evidence>
<dbReference type="Gene3D" id="1.20.1090.10">
    <property type="entry name" value="Dehydroquinate synthase-like - alpha domain"/>
    <property type="match status" value="1"/>
</dbReference>
<dbReference type="GO" id="GO:0016616">
    <property type="term" value="F:oxidoreductase activity, acting on the CH-OH group of donors, NAD or NADP as acceptor"/>
    <property type="evidence" value="ECO:0007669"/>
    <property type="project" value="UniProtKB-ARBA"/>
</dbReference>
<comment type="similarity">
    <text evidence="2">Belongs to the aldehyde dehydrogenase family.</text>
</comment>
<accession>A0A1M6JUJ8</accession>
<dbReference type="InterPro" id="IPR029510">
    <property type="entry name" value="Ald_DH_CS_GLU"/>
</dbReference>
<dbReference type="InterPro" id="IPR016163">
    <property type="entry name" value="Ald_DH_C"/>
</dbReference>
<dbReference type="Gene3D" id="3.40.309.10">
    <property type="entry name" value="Aldehyde Dehydrogenase, Chain A, domain 2"/>
    <property type="match status" value="1"/>
</dbReference>
<dbReference type="CDD" id="cd14865">
    <property type="entry name" value="Fe-ADH-like"/>
    <property type="match status" value="1"/>
</dbReference>
<dbReference type="SUPFAM" id="SSF56796">
    <property type="entry name" value="Dehydroquinate synthase-like"/>
    <property type="match status" value="1"/>
</dbReference>
<dbReference type="Pfam" id="PF25137">
    <property type="entry name" value="ADH_Fe_C"/>
    <property type="match status" value="1"/>
</dbReference>
<dbReference type="Gene3D" id="3.40.50.1970">
    <property type="match status" value="1"/>
</dbReference>
<dbReference type="FunFam" id="3.40.605.10:FF:000026">
    <property type="entry name" value="Aldehyde dehydrogenase, putative"/>
    <property type="match status" value="1"/>
</dbReference>
<comment type="similarity">
    <text evidence="1">Belongs to the iron-containing alcohol dehydrogenase family.</text>
</comment>
<sequence length="885" mass="93586">MDQYKLFINGEFVDAASGQTFESIDPGTGVPIAQVAMAGEADAEAAIMAARRAFDSGVWSNLSPEARAEKLNAFADQVTQQTLRMAITESMDSGQIIGLAKYWGMLGSQLIRNFAHYAATKFPWVEDIPYAGNVFAPGRDYIRREPIGVCVGIIPWNFPMSMAFWKIGQAIAMGNTVVLKPATSTPLGALIIAECAKAAGIPPGVVNVIAGPGGELGNVLCTHKEVDKIAFTGSTAVGSQIMKMASDTVKKVTLELGGKSANIICDDADMDMAVEGALFGTFFHQGQVCESGTRVLVSSKIYDEFLSRMKARAEELRVGYQLDPASQQGPLANTAQLATVERYVQLGREEGAEVVTGGERAVVEGLDGGNYYKPTIFAAKNSMRIAREEIFGPVVCVIKYDSEDEAVAIANDSDYGLAGGVFSQSTAKAERIAGQIRTGTMWINNYHAFGDFCPFGGYKQSGVGRELGHAGLAEYTQIKRVHVSASSDYKSNFTMKLFSDDPKIPFVQYITPTLVIAGHGSLGSISKEVVRLGARKALILSDAGVKGAGLVKYVEDALGDFYAGVFDDIAQDSDLDTVDRAVAMAREKGADLIVSVGGGSVIDTAKAVCVTLKNGGKADDHIALMRLTEPQIPHICIPTTSGTGSEVTAAAVIKSHTAGRKVYIIDNFIVPNTAILDPIFTLSLPPSLTASTAMDAMTHAVEALTSTMSNSICDGHALQAIRLIAANLPRAIANGQDEEARLNLQIGATTAGWAFSIAQVGLAHSMAHTVGMLCNVPHGAACGIVLPAVMRYNVDHATEKLALAAQAMGVSIGGMSRRDAALAAADAVEKLMESSGHPLRLSQVGVTEDALALAPFHAIADSPTLFNARPVSDPNDIAELYKQVF</sequence>
<dbReference type="GO" id="GO:0016620">
    <property type="term" value="F:oxidoreductase activity, acting on the aldehyde or oxo group of donors, NAD or NADP as acceptor"/>
    <property type="evidence" value="ECO:0007669"/>
    <property type="project" value="InterPro"/>
</dbReference>
<proteinExistence type="inferred from homology"/>
<gene>
    <name evidence="8" type="ORF">SAMN02745216_01776</name>
</gene>
<keyword evidence="9" id="KW-1185">Reference proteome</keyword>
<name>A0A1M6JUJ8_9BACT</name>
<dbReference type="PROSITE" id="PS00687">
    <property type="entry name" value="ALDEHYDE_DEHYDR_GLU"/>
    <property type="match status" value="1"/>
</dbReference>
<evidence type="ECO:0000313" key="9">
    <source>
        <dbReference type="Proteomes" id="UP000183994"/>
    </source>
</evidence>
<dbReference type="InterPro" id="IPR016162">
    <property type="entry name" value="Ald_DH_N"/>
</dbReference>
<dbReference type="Proteomes" id="UP000183994">
    <property type="component" value="Unassembled WGS sequence"/>
</dbReference>
<dbReference type="Pfam" id="PF00465">
    <property type="entry name" value="Fe-ADH"/>
    <property type="match status" value="1"/>
</dbReference>
<dbReference type="InterPro" id="IPR001670">
    <property type="entry name" value="ADH_Fe/GldA"/>
</dbReference>
<feature type="active site" evidence="4">
    <location>
        <position position="255"/>
    </location>
</feature>
<feature type="domain" description="Alcohol dehydrogenase iron-type/glycerol dehydrogenase GldA" evidence="6">
    <location>
        <begin position="512"/>
        <end position="678"/>
    </location>
</feature>
<evidence type="ECO:0000256" key="1">
    <source>
        <dbReference type="ARBA" id="ARBA00007358"/>
    </source>
</evidence>
<dbReference type="OrthoDB" id="9762913at2"/>
<dbReference type="FunFam" id="3.40.309.10:FF:000012">
    <property type="entry name" value="Betaine aldehyde dehydrogenase"/>
    <property type="match status" value="1"/>
</dbReference>
<protein>
    <submittedName>
        <fullName evidence="8">Acyl-CoA reductase</fullName>
    </submittedName>
</protein>
<keyword evidence="3" id="KW-0560">Oxidoreductase</keyword>
<dbReference type="AlphaFoldDB" id="A0A1M6JUJ8"/>
<dbReference type="InterPro" id="IPR056798">
    <property type="entry name" value="ADH_Fe_C"/>
</dbReference>
<dbReference type="InterPro" id="IPR018211">
    <property type="entry name" value="ADH_Fe_CS"/>
</dbReference>
<evidence type="ECO:0000256" key="2">
    <source>
        <dbReference type="ARBA" id="ARBA00009986"/>
    </source>
</evidence>
<dbReference type="FunFam" id="3.40.605.10:FF:000007">
    <property type="entry name" value="NAD/NADP-dependent betaine aldehyde dehydrogenase"/>
    <property type="match status" value="1"/>
</dbReference>
<dbReference type="FunFam" id="1.20.1090.10:FF:000001">
    <property type="entry name" value="Aldehyde-alcohol dehydrogenase"/>
    <property type="match status" value="1"/>
</dbReference>
<dbReference type="STRING" id="1121393.SAMN02745216_01776"/>
<reference evidence="9" key="1">
    <citation type="submission" date="2016-11" db="EMBL/GenBank/DDBJ databases">
        <authorList>
            <person name="Varghese N."/>
            <person name="Submissions S."/>
        </authorList>
    </citation>
    <scope>NUCLEOTIDE SEQUENCE [LARGE SCALE GENOMIC DNA]</scope>
    <source>
        <strain evidence="9">DSM 16219</strain>
    </source>
</reference>
<dbReference type="EMBL" id="FQZU01000008">
    <property type="protein sequence ID" value="SHJ50414.1"/>
    <property type="molecule type" value="Genomic_DNA"/>
</dbReference>
<dbReference type="PANTHER" id="PTHR11699">
    <property type="entry name" value="ALDEHYDE DEHYDROGENASE-RELATED"/>
    <property type="match status" value="1"/>
</dbReference>
<dbReference type="InterPro" id="IPR016161">
    <property type="entry name" value="Ald_DH/histidinol_DH"/>
</dbReference>
<organism evidence="8 9">
    <name type="scientific">Desulfatibacillum alkenivorans DSM 16219</name>
    <dbReference type="NCBI Taxonomy" id="1121393"/>
    <lineage>
        <taxon>Bacteria</taxon>
        <taxon>Pseudomonadati</taxon>
        <taxon>Thermodesulfobacteriota</taxon>
        <taxon>Desulfobacteria</taxon>
        <taxon>Desulfobacterales</taxon>
        <taxon>Desulfatibacillaceae</taxon>
        <taxon>Desulfatibacillum</taxon>
    </lineage>
</organism>